<keyword evidence="5" id="KW-1185">Reference proteome</keyword>
<feature type="compositionally biased region" description="Gly residues" evidence="2">
    <location>
        <begin position="262"/>
        <end position="292"/>
    </location>
</feature>
<dbReference type="InterPro" id="IPR000504">
    <property type="entry name" value="RRM_dom"/>
</dbReference>
<evidence type="ECO:0000313" key="5">
    <source>
        <dbReference type="Proteomes" id="UP000583929"/>
    </source>
</evidence>
<dbReference type="PROSITE" id="PS50102">
    <property type="entry name" value="RRM"/>
    <property type="match status" value="1"/>
</dbReference>
<feature type="region of interest" description="Disordered" evidence="2">
    <location>
        <begin position="431"/>
        <end position="477"/>
    </location>
</feature>
<comment type="caution">
    <text evidence="4">The sequence shown here is derived from an EMBL/GenBank/DDBJ whole genome shotgun (WGS) entry which is preliminary data.</text>
</comment>
<dbReference type="GO" id="GO:0003723">
    <property type="term" value="F:RNA binding"/>
    <property type="evidence" value="ECO:0007669"/>
    <property type="project" value="UniProtKB-UniRule"/>
</dbReference>
<dbReference type="PANTHER" id="PTHR12999">
    <property type="entry name" value="ZINC FINGER RAN-BINDING DOMAIN-CONTAINING PROTEIN 2 ZRANB2-RELATED"/>
    <property type="match status" value="1"/>
</dbReference>
<evidence type="ECO:0000313" key="4">
    <source>
        <dbReference type="EMBL" id="KAF4348534.1"/>
    </source>
</evidence>
<feature type="compositionally biased region" description="Gly residues" evidence="2">
    <location>
        <begin position="134"/>
        <end position="173"/>
    </location>
</feature>
<feature type="compositionally biased region" description="Gly residues" evidence="2">
    <location>
        <begin position="437"/>
        <end position="448"/>
    </location>
</feature>
<gene>
    <name evidence="4" type="ORF">G4B88_020566</name>
</gene>
<dbReference type="Proteomes" id="UP000583929">
    <property type="component" value="Unassembled WGS sequence"/>
</dbReference>
<dbReference type="Gene3D" id="3.30.70.330">
    <property type="match status" value="1"/>
</dbReference>
<accession>A0A7J6DR07</accession>
<dbReference type="InterPro" id="IPR012677">
    <property type="entry name" value="Nucleotide-bd_a/b_plait_sf"/>
</dbReference>
<evidence type="ECO:0000256" key="1">
    <source>
        <dbReference type="PROSITE-ProRule" id="PRU00176"/>
    </source>
</evidence>
<feature type="region of interest" description="Disordered" evidence="2">
    <location>
        <begin position="130"/>
        <end position="173"/>
    </location>
</feature>
<dbReference type="InterPro" id="IPR035979">
    <property type="entry name" value="RBD_domain_sf"/>
</dbReference>
<dbReference type="Gene3D" id="4.10.1060.10">
    <property type="entry name" value="Zinc finger, RanBP2-type"/>
    <property type="match status" value="1"/>
</dbReference>
<protein>
    <recommendedName>
        <fullName evidence="3">RRM domain-containing protein</fullName>
    </recommendedName>
</protein>
<name>A0A7J6DR07_CANSA</name>
<evidence type="ECO:0000256" key="2">
    <source>
        <dbReference type="SAM" id="MobiDB-lite"/>
    </source>
</evidence>
<dbReference type="CDD" id="cd12280">
    <property type="entry name" value="RRM_FET"/>
    <property type="match status" value="1"/>
</dbReference>
<dbReference type="PANTHER" id="PTHR12999:SF7">
    <property type="entry name" value="TRANSCRIPTION INITIATION FACTOR TFIID SUBUNIT 15B"/>
    <property type="match status" value="1"/>
</dbReference>
<dbReference type="AlphaFoldDB" id="A0A7J6DR07"/>
<dbReference type="Pfam" id="PF00076">
    <property type="entry name" value="RRM_1"/>
    <property type="match status" value="1"/>
</dbReference>
<sequence length="477" mass="47092">MAGMYGQDAGDGYGGSGGGGYGGGGGGGGGYGGGGPGGYGGGGGGYGGKGGDSGYGGGGSRGGGGRGGGGYGGGGRFMLSKGVEEEDIKEIAEVEAVGAEAVAVGAAEMAIGCANVNFARRVECNKCGAPSPAGAGGDRGGGGGGDRGGGDRGSGGYSRGGSGGGYGGSRGGRGGGYDGGRNANYDGGRSGSYEGVEAVEGVPMVVAKAEKIVDLTRLLLPRPHLMVEVGQLWGNANYGTDAVPPPTSYTGGPASYPPSYGGSAGGYGGDSLGDARGGGRGPSGGHNGGGGYGGAGNRGGYGSAPAETPAKVKQCDDNCGDTCDNSRIYISNLPPDVTIEELRELFGALDNVENFSHCYLFNVGRIKQKRGYKDQWPWNIKIYTDDAGNNKGDACLAYEDPSAAHSAGGFYNNYDLRGFKISVAMAERSAPKPAFEHGGGGGRGGYGGGDRRRDNYRDGGGSGPDRHQHGEIARGPY</sequence>
<dbReference type="SUPFAM" id="SSF54928">
    <property type="entry name" value="RNA-binding domain, RBD"/>
    <property type="match status" value="1"/>
</dbReference>
<evidence type="ECO:0000259" key="3">
    <source>
        <dbReference type="PROSITE" id="PS50102"/>
    </source>
</evidence>
<reference evidence="4 5" key="1">
    <citation type="journal article" date="2020" name="bioRxiv">
        <title>Sequence and annotation of 42 cannabis genomes reveals extensive copy number variation in cannabinoid synthesis and pathogen resistance genes.</title>
        <authorList>
            <person name="Mckernan K.J."/>
            <person name="Helbert Y."/>
            <person name="Kane L.T."/>
            <person name="Ebling H."/>
            <person name="Zhang L."/>
            <person name="Liu B."/>
            <person name="Eaton Z."/>
            <person name="Mclaughlin S."/>
            <person name="Kingan S."/>
            <person name="Baybayan P."/>
            <person name="Concepcion G."/>
            <person name="Jordan M."/>
            <person name="Riva A."/>
            <person name="Barbazuk W."/>
            <person name="Harkins T."/>
        </authorList>
    </citation>
    <scope>NUCLEOTIDE SEQUENCE [LARGE SCALE GENOMIC DNA]</scope>
    <source>
        <strain evidence="5">cv. Jamaican Lion 4</strain>
        <tissue evidence="4">Leaf</tissue>
    </source>
</reference>
<proteinExistence type="predicted"/>
<dbReference type="EMBL" id="JAATIQ010000679">
    <property type="protein sequence ID" value="KAF4348534.1"/>
    <property type="molecule type" value="Genomic_DNA"/>
</dbReference>
<feature type="region of interest" description="Disordered" evidence="2">
    <location>
        <begin position="261"/>
        <end position="292"/>
    </location>
</feature>
<feature type="compositionally biased region" description="Basic and acidic residues" evidence="2">
    <location>
        <begin position="464"/>
        <end position="477"/>
    </location>
</feature>
<keyword evidence="1" id="KW-0694">RNA-binding</keyword>
<organism evidence="4 5">
    <name type="scientific">Cannabis sativa</name>
    <name type="common">Hemp</name>
    <name type="synonym">Marijuana</name>
    <dbReference type="NCBI Taxonomy" id="3483"/>
    <lineage>
        <taxon>Eukaryota</taxon>
        <taxon>Viridiplantae</taxon>
        <taxon>Streptophyta</taxon>
        <taxon>Embryophyta</taxon>
        <taxon>Tracheophyta</taxon>
        <taxon>Spermatophyta</taxon>
        <taxon>Magnoliopsida</taxon>
        <taxon>eudicotyledons</taxon>
        <taxon>Gunneridae</taxon>
        <taxon>Pentapetalae</taxon>
        <taxon>rosids</taxon>
        <taxon>fabids</taxon>
        <taxon>Rosales</taxon>
        <taxon>Cannabaceae</taxon>
        <taxon>Cannabis</taxon>
    </lineage>
</organism>
<feature type="domain" description="RRM" evidence="3">
    <location>
        <begin position="326"/>
        <end position="428"/>
    </location>
</feature>